<proteinExistence type="predicted"/>
<reference evidence="1" key="1">
    <citation type="journal article" date="2015" name="Nature">
        <title>Complex archaea that bridge the gap between prokaryotes and eukaryotes.</title>
        <authorList>
            <person name="Spang A."/>
            <person name="Saw J.H."/>
            <person name="Jorgensen S.L."/>
            <person name="Zaremba-Niedzwiedzka K."/>
            <person name="Martijn J."/>
            <person name="Lind A.E."/>
            <person name="van Eijk R."/>
            <person name="Schleper C."/>
            <person name="Guy L."/>
            <person name="Ettema T.J."/>
        </authorList>
    </citation>
    <scope>NUCLEOTIDE SEQUENCE</scope>
</reference>
<dbReference type="EMBL" id="LAZR01001474">
    <property type="protein sequence ID" value="KKN44037.1"/>
    <property type="molecule type" value="Genomic_DNA"/>
</dbReference>
<dbReference type="AlphaFoldDB" id="A0A0F9ITC3"/>
<accession>A0A0F9ITC3</accession>
<comment type="caution">
    <text evidence="1">The sequence shown here is derived from an EMBL/GenBank/DDBJ whole genome shotgun (WGS) entry which is preliminary data.</text>
</comment>
<name>A0A0F9ITC3_9ZZZZ</name>
<dbReference type="EMBL" id="LAZR01011652">
    <property type="protein sequence ID" value="KKM60583.1"/>
    <property type="molecule type" value="Genomic_DNA"/>
</dbReference>
<organism evidence="1">
    <name type="scientific">marine sediment metagenome</name>
    <dbReference type="NCBI Taxonomy" id="412755"/>
    <lineage>
        <taxon>unclassified sequences</taxon>
        <taxon>metagenomes</taxon>
        <taxon>ecological metagenomes</taxon>
    </lineage>
</organism>
<evidence type="ECO:0000313" key="1">
    <source>
        <dbReference type="EMBL" id="KKM60583.1"/>
    </source>
</evidence>
<protein>
    <submittedName>
        <fullName evidence="1">Uncharacterized protein</fullName>
    </submittedName>
</protein>
<evidence type="ECO:0000313" key="2">
    <source>
        <dbReference type="EMBL" id="KKN44037.1"/>
    </source>
</evidence>
<sequence length="66" mass="7757">MRKKVMEEITDFWINFVYGDPPSSLVDANNNKVNLRHLKRILGITDLEKRIDVTQKYIEKGRKSHG</sequence>
<gene>
    <name evidence="2" type="ORF">LCGC14_0697320</name>
    <name evidence="1" type="ORF">LCGC14_1540370</name>
</gene>